<dbReference type="Proteomes" id="UP000516412">
    <property type="component" value="Chromosome"/>
</dbReference>
<evidence type="ECO:0000313" key="2">
    <source>
        <dbReference type="Proteomes" id="UP000516412"/>
    </source>
</evidence>
<protein>
    <recommendedName>
        <fullName evidence="3">Prophage CP4-57 regulatory family protein</fullName>
    </recommendedName>
</protein>
<keyword evidence="2" id="KW-1185">Reference proteome</keyword>
<proteinExistence type="predicted"/>
<gene>
    <name evidence="1" type="ORF">H7A79_1651</name>
</gene>
<dbReference type="EMBL" id="CP060414">
    <property type="protein sequence ID" value="QNT58261.1"/>
    <property type="molecule type" value="Genomic_DNA"/>
</dbReference>
<evidence type="ECO:0008006" key="3">
    <source>
        <dbReference type="Google" id="ProtNLM"/>
    </source>
</evidence>
<dbReference type="KEGG" id="nmus:H7A79_1651"/>
<dbReference type="RefSeq" id="WP_187000010.1">
    <property type="nucleotide sequence ID" value="NZ_CP060414.2"/>
</dbReference>
<dbReference type="AlphaFoldDB" id="A0A7H1M9E6"/>
<accession>A0A7H1M9E6</accession>
<name>A0A7H1M9E6_9NEIS</name>
<reference evidence="1" key="1">
    <citation type="submission" date="2024-06" db="EMBL/GenBank/DDBJ databases">
        <title>Complete Genome Sequence of mouse commensal type strain Neisseria musculi.</title>
        <authorList>
            <person name="Thapa E."/>
            <person name="Aluvathingal J."/>
            <person name="Nadendla S."/>
            <person name="Mehta A."/>
            <person name="Tettelin H."/>
            <person name="Weyand N.J."/>
        </authorList>
    </citation>
    <scope>NUCLEOTIDE SEQUENCE</scope>
    <source>
        <strain evidence="1">NW831</strain>
    </source>
</reference>
<organism evidence="1 2">
    <name type="scientific">Neisseria musculi</name>
    <dbReference type="NCBI Taxonomy" id="1815583"/>
    <lineage>
        <taxon>Bacteria</taxon>
        <taxon>Pseudomonadati</taxon>
        <taxon>Pseudomonadota</taxon>
        <taxon>Betaproteobacteria</taxon>
        <taxon>Neisseriales</taxon>
        <taxon>Neisseriaceae</taxon>
        <taxon>Neisseria</taxon>
    </lineage>
</organism>
<evidence type="ECO:0000313" key="1">
    <source>
        <dbReference type="EMBL" id="QNT58261.1"/>
    </source>
</evidence>
<sequence>MTTETYKAIMQKLETLETTAKKSHLAGLTKESSILLNTQDIADLMGLSYQHTYREIVSHPDFPKPVSLTDRRKKQESRRWIAGDVIKYIHSRKQ</sequence>